<evidence type="ECO:0000313" key="2">
    <source>
        <dbReference type="EMBL" id="RQX66877.1"/>
    </source>
</evidence>
<comment type="caution">
    <text evidence="2">The sequence shown here is derived from an EMBL/GenBank/DDBJ whole genome shotgun (WGS) entry which is preliminary data.</text>
</comment>
<dbReference type="VEuPathDB" id="ToxoDB:TGCAST_389820"/>
<reference evidence="2 3" key="1">
    <citation type="submission" date="2017-10" db="EMBL/GenBank/DDBJ databases">
        <authorList>
            <person name="Sibley D."/>
            <person name="Venepally P."/>
            <person name="Karamycheva S."/>
            <person name="Hadjithomas M."/>
            <person name="Khan A."/>
            <person name="Brunk B."/>
            <person name="Roos D."/>
            <person name="Caler E."/>
            <person name="Lorenzi H."/>
        </authorList>
    </citation>
    <scope>NUCLEOTIDE SEQUENCE [LARGE SCALE GENOMIC DNA]</scope>
    <source>
        <strain evidence="2 3">CAST</strain>
    </source>
</reference>
<gene>
    <name evidence="2" type="ORF">TGCAST_389820</name>
</gene>
<name>A0A3R7YIX8_TOXGO</name>
<sequence length="116" mass="13578">MGTEIPQFGQSKREPTPKRVTPRTPQAKRKVHYQHCFLCEYVSVHISTVYLLIQIANQRNCHRTTTFFPNAHERNFASNKFGPFFDGEICLKKETSFTPLQYNRVSDRRRNGDKST</sequence>
<accession>A0A3R7YIX8</accession>
<dbReference type="Proteomes" id="UP000284452">
    <property type="component" value="Unassembled WGS sequence"/>
</dbReference>
<evidence type="ECO:0000313" key="3">
    <source>
        <dbReference type="Proteomes" id="UP000284452"/>
    </source>
</evidence>
<dbReference type="EMBL" id="AHIV02002192">
    <property type="protein sequence ID" value="RQX66877.1"/>
    <property type="molecule type" value="Genomic_DNA"/>
</dbReference>
<evidence type="ECO:0000256" key="1">
    <source>
        <dbReference type="SAM" id="MobiDB-lite"/>
    </source>
</evidence>
<dbReference type="AlphaFoldDB" id="A0A3R7YIX8"/>
<organism evidence="2 3">
    <name type="scientific">Toxoplasma gondii CAST</name>
    <dbReference type="NCBI Taxonomy" id="943122"/>
    <lineage>
        <taxon>Eukaryota</taxon>
        <taxon>Sar</taxon>
        <taxon>Alveolata</taxon>
        <taxon>Apicomplexa</taxon>
        <taxon>Conoidasida</taxon>
        <taxon>Coccidia</taxon>
        <taxon>Eucoccidiorida</taxon>
        <taxon>Eimeriorina</taxon>
        <taxon>Sarcocystidae</taxon>
        <taxon>Toxoplasma</taxon>
    </lineage>
</organism>
<protein>
    <submittedName>
        <fullName evidence="2">Uncharacterized protein</fullName>
    </submittedName>
</protein>
<proteinExistence type="predicted"/>
<feature type="region of interest" description="Disordered" evidence="1">
    <location>
        <begin position="1"/>
        <end position="27"/>
    </location>
</feature>